<dbReference type="InterPro" id="IPR036568">
    <property type="entry name" value="GGCT-like_sf"/>
</dbReference>
<comment type="caution">
    <text evidence="5">The sequence shown here is derived from an EMBL/GenBank/DDBJ whole genome shotgun (WGS) entry which is preliminary data.</text>
</comment>
<evidence type="ECO:0000259" key="4">
    <source>
        <dbReference type="Pfam" id="PF06094"/>
    </source>
</evidence>
<dbReference type="InterPro" id="IPR013024">
    <property type="entry name" value="GGCT-like"/>
</dbReference>
<evidence type="ECO:0000256" key="1">
    <source>
        <dbReference type="ARBA" id="ARBA00008861"/>
    </source>
</evidence>
<feature type="domain" description="Gamma-glutamylcyclotransferase AIG2-like" evidence="4">
    <location>
        <begin position="16"/>
        <end position="114"/>
    </location>
</feature>
<dbReference type="EMBL" id="NIDE01000017">
    <property type="protein sequence ID" value="OWK35528.1"/>
    <property type="molecule type" value="Genomic_DNA"/>
</dbReference>
<dbReference type="PANTHER" id="PTHR12510">
    <property type="entry name" value="TROPONIN C-AKIN-1 PROTEIN"/>
    <property type="match status" value="1"/>
</dbReference>
<sequence length="128" mass="14539">MPEKLESAAVMISTLLFVYGTLKRGQTNHRLIRNQKFVRKAGTLPKYRLYDLGPYPALVRDLENGLSVRGEIWDVAPDAFGELDKLEDVPAQYVREPIEVLGIDDVVEAYIYVRTISPDTRSGCEWPL</sequence>
<gene>
    <name evidence="5" type="ORF">FRUB_08091</name>
</gene>
<comment type="similarity">
    <text evidence="1 3">Belongs to the gamma-glutamylcyclotransferase family.</text>
</comment>
<dbReference type="RefSeq" id="WP_202974122.1">
    <property type="nucleotide sequence ID" value="NZ_NIDE01000017.1"/>
</dbReference>
<keyword evidence="6" id="KW-1185">Reference proteome</keyword>
<dbReference type="Proteomes" id="UP000214646">
    <property type="component" value="Unassembled WGS sequence"/>
</dbReference>
<protein>
    <recommendedName>
        <fullName evidence="3">Gamma-glutamylcyclotransferase family protein</fullName>
    </recommendedName>
</protein>
<organism evidence="5 6">
    <name type="scientific">Fimbriiglobus ruber</name>
    <dbReference type="NCBI Taxonomy" id="1908690"/>
    <lineage>
        <taxon>Bacteria</taxon>
        <taxon>Pseudomonadati</taxon>
        <taxon>Planctomycetota</taxon>
        <taxon>Planctomycetia</taxon>
        <taxon>Gemmatales</taxon>
        <taxon>Gemmataceae</taxon>
        <taxon>Fimbriiglobus</taxon>
    </lineage>
</organism>
<evidence type="ECO:0000256" key="2">
    <source>
        <dbReference type="PIRSR" id="PIRSR639126-1"/>
    </source>
</evidence>
<feature type="active site" description="Proton acceptor" evidence="2">
    <location>
        <position position="87"/>
    </location>
</feature>
<reference evidence="6" key="1">
    <citation type="submission" date="2017-06" db="EMBL/GenBank/DDBJ databases">
        <title>Genome analysis of Fimbriiglobus ruber SP5, the first member of the order Planctomycetales with confirmed chitinolytic capability.</title>
        <authorList>
            <person name="Ravin N.V."/>
            <person name="Rakitin A.L."/>
            <person name="Ivanova A.A."/>
            <person name="Beletsky A.V."/>
            <person name="Kulichevskaya I.S."/>
            <person name="Mardanov A.V."/>
            <person name="Dedysh S.N."/>
        </authorList>
    </citation>
    <scope>NUCLEOTIDE SEQUENCE [LARGE SCALE GENOMIC DNA]</scope>
    <source>
        <strain evidence="6">SP5</strain>
    </source>
</reference>
<dbReference type="GO" id="GO:0005829">
    <property type="term" value="C:cytosol"/>
    <property type="evidence" value="ECO:0007669"/>
    <property type="project" value="TreeGrafter"/>
</dbReference>
<evidence type="ECO:0000256" key="3">
    <source>
        <dbReference type="RuleBase" id="RU367036"/>
    </source>
</evidence>
<dbReference type="InterPro" id="IPR039126">
    <property type="entry name" value="GGACT"/>
</dbReference>
<name>A0A225DAF8_9BACT</name>
<dbReference type="CDD" id="cd06661">
    <property type="entry name" value="GGCT_like"/>
    <property type="match status" value="1"/>
</dbReference>
<accession>A0A225DAF8</accession>
<dbReference type="Pfam" id="PF06094">
    <property type="entry name" value="GGACT"/>
    <property type="match status" value="1"/>
</dbReference>
<proteinExistence type="inferred from homology"/>
<dbReference type="SUPFAM" id="SSF110857">
    <property type="entry name" value="Gamma-glutamyl cyclotransferase-like"/>
    <property type="match status" value="1"/>
</dbReference>
<dbReference type="AlphaFoldDB" id="A0A225DAF8"/>
<dbReference type="Gene3D" id="3.10.490.10">
    <property type="entry name" value="Gamma-glutamyl cyclotransferase-like"/>
    <property type="match status" value="1"/>
</dbReference>
<evidence type="ECO:0000313" key="6">
    <source>
        <dbReference type="Proteomes" id="UP000214646"/>
    </source>
</evidence>
<evidence type="ECO:0000313" key="5">
    <source>
        <dbReference type="EMBL" id="OWK35528.1"/>
    </source>
</evidence>
<dbReference type="GO" id="GO:0061929">
    <property type="term" value="F:gamma-glutamylaminecyclotransferase activity"/>
    <property type="evidence" value="ECO:0007669"/>
    <property type="project" value="InterPro"/>
</dbReference>
<dbReference type="InterPro" id="IPR009288">
    <property type="entry name" value="AIG2-like_dom"/>
</dbReference>
<dbReference type="PANTHER" id="PTHR12510:SF4">
    <property type="entry name" value="GAMMA-GLUTAMYLAMINECYCLOTRANSFERASE"/>
    <property type="match status" value="1"/>
</dbReference>